<dbReference type="GO" id="GO:0016020">
    <property type="term" value="C:membrane"/>
    <property type="evidence" value="ECO:0007669"/>
    <property type="project" value="UniProtKB-SubCell"/>
</dbReference>
<accession>A0A7J7JYG9</accession>
<evidence type="ECO:0000256" key="5">
    <source>
        <dbReference type="ARBA" id="ARBA00022989"/>
    </source>
</evidence>
<keyword evidence="3 7" id="KW-0812">Transmembrane</keyword>
<evidence type="ECO:0000313" key="8">
    <source>
        <dbReference type="EMBL" id="KAF6030386.1"/>
    </source>
</evidence>
<evidence type="ECO:0000256" key="4">
    <source>
        <dbReference type="ARBA" id="ARBA00022847"/>
    </source>
</evidence>
<dbReference type="EMBL" id="VXIV02001712">
    <property type="protein sequence ID" value="KAF6030386.1"/>
    <property type="molecule type" value="Genomic_DNA"/>
</dbReference>
<gene>
    <name evidence="8" type="ORF">EB796_011303</name>
</gene>
<dbReference type="GO" id="GO:0015293">
    <property type="term" value="F:symporter activity"/>
    <property type="evidence" value="ECO:0007669"/>
    <property type="project" value="UniProtKB-KW"/>
</dbReference>
<feature type="transmembrane region" description="Helical" evidence="7">
    <location>
        <begin position="194"/>
        <end position="213"/>
    </location>
</feature>
<evidence type="ECO:0000313" key="9">
    <source>
        <dbReference type="Proteomes" id="UP000593567"/>
    </source>
</evidence>
<comment type="subcellular location">
    <subcellularLocation>
        <location evidence="1">Membrane</location>
        <topology evidence="1">Multi-pass membrane protein</topology>
    </subcellularLocation>
</comment>
<evidence type="ECO:0000256" key="2">
    <source>
        <dbReference type="ARBA" id="ARBA00006528"/>
    </source>
</evidence>
<comment type="caution">
    <text evidence="8">The sequence shown here is derived from an EMBL/GenBank/DDBJ whole genome shotgun (WGS) entry which is preliminary data.</text>
</comment>
<proteinExistence type="inferred from homology"/>
<sequence>MMSLLPSQSIKYELSKTYNLSYNLFWELKSNGDYIGAPASVRPNDTQVANGFILSITNIGYPYIHIDILEHQTDNISVIYQDKYQVKAIRSYRTADLGFTIAITVISMLNSFAIGCLAEVAVLRAQLKKSYVPIGVAAGTQYLAIPALTFGLVNVGNISPEIAVGMLLCSCVPGGGLGHLIVLVTGNANTELSVAINFMQIFVPLGAVPLWIYSLGHMLENGIGVVAIPTHYMVMCLAILIIPYLLGVTTRHFKSSVSEAILNWLIKPLLLLFMILFITLGVYINIYAMSVLDKTTLAMAGLMPSLGFCIGGGFTLIVRQGKASAKSVAIEAAIMNCLAVIAAAKLTMGQPDSDMACAGAIAILFFTPVPFIGMLIFHKVKKKIMYYFENRRFEKEHHETILKSFGAITQNALQMSGMTPEQINARKKLERINNLDKTLISDEECLEEGGSQTVVQIRAGGGTSGVETVAVSRSNNTDYL</sequence>
<evidence type="ECO:0000256" key="3">
    <source>
        <dbReference type="ARBA" id="ARBA00022692"/>
    </source>
</evidence>
<dbReference type="AlphaFoldDB" id="A0A7J7JYG9"/>
<dbReference type="InterPro" id="IPR004710">
    <property type="entry name" value="Bilac:Na_transpt"/>
</dbReference>
<feature type="transmembrane region" description="Helical" evidence="7">
    <location>
        <begin position="296"/>
        <end position="316"/>
    </location>
</feature>
<name>A0A7J7JYG9_BUGNE</name>
<feature type="transmembrane region" description="Helical" evidence="7">
    <location>
        <begin position="162"/>
        <end position="182"/>
    </location>
</feature>
<feature type="transmembrane region" description="Helical" evidence="7">
    <location>
        <begin position="225"/>
        <end position="248"/>
    </location>
</feature>
<feature type="transmembrane region" description="Helical" evidence="7">
    <location>
        <begin position="134"/>
        <end position="156"/>
    </location>
</feature>
<dbReference type="InterPro" id="IPR038770">
    <property type="entry name" value="Na+/solute_symporter_sf"/>
</dbReference>
<organism evidence="8 9">
    <name type="scientific">Bugula neritina</name>
    <name type="common">Brown bryozoan</name>
    <name type="synonym">Sertularia neritina</name>
    <dbReference type="NCBI Taxonomy" id="10212"/>
    <lineage>
        <taxon>Eukaryota</taxon>
        <taxon>Metazoa</taxon>
        <taxon>Spiralia</taxon>
        <taxon>Lophotrochozoa</taxon>
        <taxon>Bryozoa</taxon>
        <taxon>Gymnolaemata</taxon>
        <taxon>Cheilostomatida</taxon>
        <taxon>Flustrina</taxon>
        <taxon>Buguloidea</taxon>
        <taxon>Bugulidae</taxon>
        <taxon>Bugula</taxon>
    </lineage>
</organism>
<dbReference type="Proteomes" id="UP000593567">
    <property type="component" value="Unassembled WGS sequence"/>
</dbReference>
<comment type="similarity">
    <text evidence="2">Belongs to the bile acid:sodium symporter (BASS) (TC 2.A.28) family.</text>
</comment>
<reference evidence="8" key="1">
    <citation type="submission" date="2020-06" db="EMBL/GenBank/DDBJ databases">
        <title>Draft genome of Bugula neritina, a colonial animal packing powerful symbionts and potential medicines.</title>
        <authorList>
            <person name="Rayko M."/>
        </authorList>
    </citation>
    <scope>NUCLEOTIDE SEQUENCE [LARGE SCALE GENOMIC DNA]</scope>
    <source>
        <strain evidence="8">Kwan_BN1</strain>
    </source>
</reference>
<keyword evidence="4" id="KW-0769">Symport</keyword>
<keyword evidence="5 7" id="KW-1133">Transmembrane helix</keyword>
<keyword evidence="4" id="KW-0813">Transport</keyword>
<keyword evidence="9" id="KW-1185">Reference proteome</keyword>
<evidence type="ECO:0000256" key="6">
    <source>
        <dbReference type="ARBA" id="ARBA00023136"/>
    </source>
</evidence>
<dbReference type="InterPro" id="IPR002657">
    <property type="entry name" value="BilAc:Na_symport/Acr3"/>
</dbReference>
<dbReference type="Pfam" id="PF01758">
    <property type="entry name" value="SBF"/>
    <property type="match status" value="1"/>
</dbReference>
<feature type="transmembrane region" description="Helical" evidence="7">
    <location>
        <begin position="97"/>
        <end position="122"/>
    </location>
</feature>
<protein>
    <submittedName>
        <fullName evidence="8">Uncharacterized protein</fullName>
    </submittedName>
</protein>
<feature type="transmembrane region" description="Helical" evidence="7">
    <location>
        <begin position="328"/>
        <end position="346"/>
    </location>
</feature>
<dbReference type="OrthoDB" id="203097at2759"/>
<feature type="transmembrane region" description="Helical" evidence="7">
    <location>
        <begin position="269"/>
        <end position="290"/>
    </location>
</feature>
<feature type="transmembrane region" description="Helical" evidence="7">
    <location>
        <begin position="358"/>
        <end position="377"/>
    </location>
</feature>
<dbReference type="PANTHER" id="PTHR10361:SF28">
    <property type="entry name" value="P3 PROTEIN-RELATED"/>
    <property type="match status" value="1"/>
</dbReference>
<dbReference type="PANTHER" id="PTHR10361">
    <property type="entry name" value="SODIUM-BILE ACID COTRANSPORTER"/>
    <property type="match status" value="1"/>
</dbReference>
<dbReference type="Gene3D" id="1.20.1530.20">
    <property type="match status" value="1"/>
</dbReference>
<evidence type="ECO:0000256" key="1">
    <source>
        <dbReference type="ARBA" id="ARBA00004141"/>
    </source>
</evidence>
<evidence type="ECO:0000256" key="7">
    <source>
        <dbReference type="SAM" id="Phobius"/>
    </source>
</evidence>
<keyword evidence="6 7" id="KW-0472">Membrane</keyword>